<dbReference type="GO" id="GO:0006581">
    <property type="term" value="P:acetylcholine catabolic process"/>
    <property type="evidence" value="ECO:0007669"/>
    <property type="project" value="TreeGrafter"/>
</dbReference>
<evidence type="ECO:0000256" key="4">
    <source>
        <dbReference type="SAM" id="SignalP"/>
    </source>
</evidence>
<name>A0AA36D8C2_9BILA</name>
<proteinExistence type="inferred from homology"/>
<dbReference type="GO" id="GO:0005615">
    <property type="term" value="C:extracellular space"/>
    <property type="evidence" value="ECO:0007669"/>
    <property type="project" value="TreeGrafter"/>
</dbReference>
<dbReference type="SUPFAM" id="SSF53474">
    <property type="entry name" value="alpha/beta-Hydrolases"/>
    <property type="match status" value="1"/>
</dbReference>
<feature type="chain" id="PRO_5041414804" description="Carboxylesterase type B domain-containing protein" evidence="4">
    <location>
        <begin position="17"/>
        <end position="430"/>
    </location>
</feature>
<keyword evidence="7" id="KW-1185">Reference proteome</keyword>
<dbReference type="InterPro" id="IPR050654">
    <property type="entry name" value="AChE-related_enzymes"/>
</dbReference>
<dbReference type="PANTHER" id="PTHR43918">
    <property type="entry name" value="ACETYLCHOLINESTERASE"/>
    <property type="match status" value="1"/>
</dbReference>
<dbReference type="Pfam" id="PF00135">
    <property type="entry name" value="COesterase"/>
    <property type="match status" value="1"/>
</dbReference>
<feature type="non-terminal residue" evidence="6">
    <location>
        <position position="1"/>
    </location>
</feature>
<dbReference type="GO" id="GO:0003990">
    <property type="term" value="F:acetylcholinesterase activity"/>
    <property type="evidence" value="ECO:0007669"/>
    <property type="project" value="TreeGrafter"/>
</dbReference>
<evidence type="ECO:0000256" key="3">
    <source>
        <dbReference type="ARBA" id="ARBA00022801"/>
    </source>
</evidence>
<dbReference type="InterPro" id="IPR002018">
    <property type="entry name" value="CarbesteraseB"/>
</dbReference>
<evidence type="ECO:0000259" key="5">
    <source>
        <dbReference type="Pfam" id="PF00135"/>
    </source>
</evidence>
<keyword evidence="3" id="KW-0378">Hydrolase</keyword>
<comment type="caution">
    <text evidence="6">The sequence shown here is derived from an EMBL/GenBank/DDBJ whole genome shotgun (WGS) entry which is preliminary data.</text>
</comment>
<protein>
    <recommendedName>
        <fullName evidence="5">Carboxylesterase type B domain-containing protein</fullName>
    </recommendedName>
</protein>
<dbReference type="Proteomes" id="UP001177023">
    <property type="component" value="Unassembled WGS sequence"/>
</dbReference>
<evidence type="ECO:0000313" key="6">
    <source>
        <dbReference type="EMBL" id="CAJ0582667.1"/>
    </source>
</evidence>
<feature type="domain" description="Carboxylesterase type B" evidence="5">
    <location>
        <begin position="19"/>
        <end position="155"/>
    </location>
</feature>
<gene>
    <name evidence="6" type="ORF">MSPICULIGERA_LOCUS20797</name>
</gene>
<comment type="similarity">
    <text evidence="1">Belongs to the type-B carboxylesterase/lipase family.</text>
</comment>
<accession>A0AA36D8C2</accession>
<evidence type="ECO:0000256" key="1">
    <source>
        <dbReference type="ARBA" id="ARBA00005964"/>
    </source>
</evidence>
<keyword evidence="2" id="KW-0719">Serine esterase</keyword>
<reference evidence="6" key="1">
    <citation type="submission" date="2023-06" db="EMBL/GenBank/DDBJ databases">
        <authorList>
            <person name="Delattre M."/>
        </authorList>
    </citation>
    <scope>NUCLEOTIDE SEQUENCE</scope>
    <source>
        <strain evidence="6">AF72</strain>
    </source>
</reference>
<evidence type="ECO:0000313" key="7">
    <source>
        <dbReference type="Proteomes" id="UP001177023"/>
    </source>
</evidence>
<dbReference type="GO" id="GO:0005886">
    <property type="term" value="C:plasma membrane"/>
    <property type="evidence" value="ECO:0007669"/>
    <property type="project" value="TreeGrafter"/>
</dbReference>
<dbReference type="Gene3D" id="3.40.50.1820">
    <property type="entry name" value="alpha/beta hydrolase"/>
    <property type="match status" value="2"/>
</dbReference>
<feature type="signal peptide" evidence="4">
    <location>
        <begin position="1"/>
        <end position="16"/>
    </location>
</feature>
<keyword evidence="4" id="KW-0732">Signal</keyword>
<dbReference type="AlphaFoldDB" id="A0AA36D8C2"/>
<dbReference type="EMBL" id="CATQJA010002664">
    <property type="protein sequence ID" value="CAJ0582667.1"/>
    <property type="molecule type" value="Genomic_DNA"/>
</dbReference>
<organism evidence="6 7">
    <name type="scientific">Mesorhabditis spiculigera</name>
    <dbReference type="NCBI Taxonomy" id="96644"/>
    <lineage>
        <taxon>Eukaryota</taxon>
        <taxon>Metazoa</taxon>
        <taxon>Ecdysozoa</taxon>
        <taxon>Nematoda</taxon>
        <taxon>Chromadorea</taxon>
        <taxon>Rhabditida</taxon>
        <taxon>Rhabditina</taxon>
        <taxon>Rhabditomorpha</taxon>
        <taxon>Rhabditoidea</taxon>
        <taxon>Rhabditidae</taxon>
        <taxon>Mesorhabditinae</taxon>
        <taxon>Mesorhabditis</taxon>
    </lineage>
</organism>
<evidence type="ECO:0000256" key="2">
    <source>
        <dbReference type="ARBA" id="ARBA00022487"/>
    </source>
</evidence>
<dbReference type="InterPro" id="IPR029058">
    <property type="entry name" value="AB_hydrolase_fold"/>
</dbReference>
<sequence length="430" mass="47980">MRGCFLLLLTVSACYSQIPTVITKYGPIQGTTYIVQEQQKVYEFLGVPFAEPPLGNLRFEKPQTPRPWTTPYNATSYPLACVQCVKPSWAISEDCLRLNIWTPSLTGQQLPVVVYIHGGAYQSGTGQQNAKAIREVYAVSGIVFISIQYRLGWMGNSKQVTIWGTSAGSSSVGQHTISPKSRGLFSQAYEQSGSPIAAFARGPFVIQATRTVLLKLGCPTQGDIKKCLQSKTIDQFYAVTGKCLPNDVDIVEYSPLFDGDFFTEDVEAAIKSSPALPTLVGLNQVEGRLFVLSNLFAFSIPAAEYQYMTADALYDLIETWISNRGYSGEAESAAKTIYNFYSQGYTNSSDHKFWVEQYVKLWTDTFFNAPAMREAIAKTNARHFLKYNFSFRQMQRFTPIVLIITTKQPGQWIALVKAQLTYLKCHIALD</sequence>
<dbReference type="GO" id="GO:0019695">
    <property type="term" value="P:choline metabolic process"/>
    <property type="evidence" value="ECO:0007669"/>
    <property type="project" value="TreeGrafter"/>
</dbReference>
<dbReference type="PANTHER" id="PTHR43918:SF4">
    <property type="entry name" value="CARBOXYLIC ESTER HYDROLASE"/>
    <property type="match status" value="1"/>
</dbReference>